<keyword evidence="4" id="KW-1015">Disulfide bond</keyword>
<dbReference type="GO" id="GO:0006508">
    <property type="term" value="P:proteolysis"/>
    <property type="evidence" value="ECO:0007669"/>
    <property type="project" value="UniProtKB-KW"/>
</dbReference>
<proteinExistence type="predicted"/>
<evidence type="ECO:0000313" key="6">
    <source>
        <dbReference type="EMBL" id="KAJ6222853.1"/>
    </source>
</evidence>
<reference evidence="6" key="1">
    <citation type="submission" date="2022-12" db="EMBL/GenBank/DDBJ databases">
        <title>Genome assemblies of Blomia tropicalis.</title>
        <authorList>
            <person name="Cui Y."/>
        </authorList>
    </citation>
    <scope>NUCLEOTIDE SEQUENCE</scope>
    <source>
        <tissue evidence="6">Adult mites</tissue>
    </source>
</reference>
<keyword evidence="2" id="KW-0378">Hydrolase</keyword>
<accession>A0A9Q0MD09</accession>
<dbReference type="Pfam" id="PF00089">
    <property type="entry name" value="Trypsin"/>
    <property type="match status" value="1"/>
</dbReference>
<dbReference type="Gene3D" id="2.40.10.10">
    <property type="entry name" value="Trypsin-like serine proteases"/>
    <property type="match status" value="2"/>
</dbReference>
<evidence type="ECO:0000256" key="4">
    <source>
        <dbReference type="ARBA" id="ARBA00023157"/>
    </source>
</evidence>
<dbReference type="InterPro" id="IPR043504">
    <property type="entry name" value="Peptidase_S1_PA_chymotrypsin"/>
</dbReference>
<keyword evidence="1" id="KW-0645">Protease</keyword>
<organism evidence="6 7">
    <name type="scientific">Blomia tropicalis</name>
    <name type="common">Mite</name>
    <dbReference type="NCBI Taxonomy" id="40697"/>
    <lineage>
        <taxon>Eukaryota</taxon>
        <taxon>Metazoa</taxon>
        <taxon>Ecdysozoa</taxon>
        <taxon>Arthropoda</taxon>
        <taxon>Chelicerata</taxon>
        <taxon>Arachnida</taxon>
        <taxon>Acari</taxon>
        <taxon>Acariformes</taxon>
        <taxon>Sarcoptiformes</taxon>
        <taxon>Astigmata</taxon>
        <taxon>Glycyphagoidea</taxon>
        <taxon>Echimyopodidae</taxon>
        <taxon>Blomia</taxon>
    </lineage>
</organism>
<dbReference type="GO" id="GO:0004252">
    <property type="term" value="F:serine-type endopeptidase activity"/>
    <property type="evidence" value="ECO:0007669"/>
    <property type="project" value="InterPro"/>
</dbReference>
<evidence type="ECO:0000259" key="5">
    <source>
        <dbReference type="PROSITE" id="PS50240"/>
    </source>
</evidence>
<dbReference type="InterPro" id="IPR050430">
    <property type="entry name" value="Peptidase_S1"/>
</dbReference>
<evidence type="ECO:0000313" key="7">
    <source>
        <dbReference type="Proteomes" id="UP001142055"/>
    </source>
</evidence>
<evidence type="ECO:0000256" key="1">
    <source>
        <dbReference type="ARBA" id="ARBA00022670"/>
    </source>
</evidence>
<dbReference type="Proteomes" id="UP001142055">
    <property type="component" value="Chromosome 1"/>
</dbReference>
<evidence type="ECO:0000256" key="3">
    <source>
        <dbReference type="ARBA" id="ARBA00022825"/>
    </source>
</evidence>
<dbReference type="AlphaFoldDB" id="A0A9Q0MD09"/>
<evidence type="ECO:0000256" key="2">
    <source>
        <dbReference type="ARBA" id="ARBA00022801"/>
    </source>
</evidence>
<dbReference type="PANTHER" id="PTHR24276:SF98">
    <property type="entry name" value="FI18310P1-RELATED"/>
    <property type="match status" value="1"/>
</dbReference>
<sequence>MIDSHSDYHPDPHYWNDIAMVKTENMTLEGMNAMAAKLPEMGYYPETGTMLNISGFGLFDSSSVPSQNLQIAELIVKSPDECIKSYTSLKNQFCAAKDGVSAGYDDSGGPGVNDGTLIGILLTQWPQQRDHPELFLNVGNYTDWINGHIAIR</sequence>
<dbReference type="InterPro" id="IPR001254">
    <property type="entry name" value="Trypsin_dom"/>
</dbReference>
<dbReference type="EMBL" id="JAPWDV010000001">
    <property type="protein sequence ID" value="KAJ6222853.1"/>
    <property type="molecule type" value="Genomic_DNA"/>
</dbReference>
<dbReference type="PANTHER" id="PTHR24276">
    <property type="entry name" value="POLYSERASE-RELATED"/>
    <property type="match status" value="1"/>
</dbReference>
<dbReference type="InterPro" id="IPR009003">
    <property type="entry name" value="Peptidase_S1_PA"/>
</dbReference>
<gene>
    <name evidence="6" type="ORF">RDWZM_001398</name>
</gene>
<dbReference type="PROSITE" id="PS50240">
    <property type="entry name" value="TRYPSIN_DOM"/>
    <property type="match status" value="1"/>
</dbReference>
<keyword evidence="3" id="KW-0720">Serine protease</keyword>
<name>A0A9Q0MD09_BLOTA</name>
<dbReference type="OMA" id="WINGHIA"/>
<keyword evidence="7" id="KW-1185">Reference proteome</keyword>
<feature type="domain" description="Peptidase S1" evidence="5">
    <location>
        <begin position="1"/>
        <end position="150"/>
    </location>
</feature>
<dbReference type="SUPFAM" id="SSF50494">
    <property type="entry name" value="Trypsin-like serine proteases"/>
    <property type="match status" value="1"/>
</dbReference>
<protein>
    <recommendedName>
        <fullName evidence="5">Peptidase S1 domain-containing protein</fullName>
    </recommendedName>
</protein>
<comment type="caution">
    <text evidence="6">The sequence shown here is derived from an EMBL/GenBank/DDBJ whole genome shotgun (WGS) entry which is preliminary data.</text>
</comment>